<dbReference type="SUPFAM" id="SSF52540">
    <property type="entry name" value="P-loop containing nucleoside triphosphate hydrolases"/>
    <property type="match status" value="1"/>
</dbReference>
<dbReference type="Pfam" id="PF09369">
    <property type="entry name" value="MZB"/>
    <property type="match status" value="1"/>
</dbReference>
<dbReference type="PANTHER" id="PTHR47962">
    <property type="entry name" value="ATP-DEPENDENT HELICASE LHR-RELATED-RELATED"/>
    <property type="match status" value="1"/>
</dbReference>
<dbReference type="Proteomes" id="UP000502996">
    <property type="component" value="Chromosome"/>
</dbReference>
<accession>A0A6G6WH52</accession>
<dbReference type="InterPro" id="IPR001650">
    <property type="entry name" value="Helicase_C-like"/>
</dbReference>
<organism evidence="5 6">
    <name type="scientific">Nocardioides anomalus</name>
    <dbReference type="NCBI Taxonomy" id="2712223"/>
    <lineage>
        <taxon>Bacteria</taxon>
        <taxon>Bacillati</taxon>
        <taxon>Actinomycetota</taxon>
        <taxon>Actinomycetes</taxon>
        <taxon>Propionibacteriales</taxon>
        <taxon>Nocardioidaceae</taxon>
        <taxon>Nocardioides</taxon>
    </lineage>
</organism>
<dbReference type="InterPro" id="IPR052511">
    <property type="entry name" value="ATP-dep_Helicase"/>
</dbReference>
<feature type="domain" description="Helicase C-terminal" evidence="4">
    <location>
        <begin position="919"/>
        <end position="1067"/>
    </location>
</feature>
<dbReference type="PROSITE" id="PS51192">
    <property type="entry name" value="HELICASE_ATP_BIND_1"/>
    <property type="match status" value="1"/>
</dbReference>
<keyword evidence="1" id="KW-0547">Nucleotide-binding</keyword>
<dbReference type="RefSeq" id="WP_165235995.1">
    <property type="nucleotide sequence ID" value="NZ_CP049257.1"/>
</dbReference>
<evidence type="ECO:0000313" key="5">
    <source>
        <dbReference type="EMBL" id="QIG44487.1"/>
    </source>
</evidence>
<dbReference type="GO" id="GO:0003677">
    <property type="term" value="F:DNA binding"/>
    <property type="evidence" value="ECO:0007669"/>
    <property type="project" value="TreeGrafter"/>
</dbReference>
<sequence length="1742" mass="194487">MDVFKVHEQVIADYRAFTSGFVEVRDERIKTFVDQQFEDGVQWPDPWVGLNPSFATGGAVPELVDEGLLHPEAARIFRRKEGPNDPGRDPLVLHKHQREAAEVAGTGASYVLTTGTGSGKSLAYIVPIVDAVLRERGGRSRRPGVKAIVVYPMNALANSQVEELSKFLKFGYPEGGEPVTFARYTGQESQDERRHILADPPDILLTNYVMLELVLTRPEERNQLVRAAQGLRFLALDELHTYRGRQGADVAMLVRRLRDECATDSLQVIGTSATMSSEGTIEERAQVVADVATRLFGTQVRPEHVIGETLVRATPDSKHDGAALRRAVDVNQVQLQRGFEEFVNDPLASWVETTFGLVVEEVTGRLVRRPPTTVPQAAETLAELSQSGQEDCERALKNVLREGSHVAQPGTGRPVFAFRLHQFLSKGDTVYVSLEPEDTRHITGTYQVRVPEEPDKVLLPLGFCRECGQEYLVVAKTTADGRSVFVSRRDADASGGDTVTGYLYVSRDLPWPDDPLTSGRLPEPWLVTDPVTDRVEIVDSKKKYLPEKTWVRTDGGVDETRTGLEAWFVSTPFAFCMRCGVSYEQVRGNDFGKLATLDAEGRSSAVSLLSASIVTALKDLPEDELPARARKLLTFVDNRQDASLQAGHLNDFVQVSQLRAALHAAVLEAGEQGLTHEALGDTVTRKLDLSTRDFAQAPEAKFSAKKDAERALRSIVEYQLYVDLQRGWRVTMPNLEQTGLLRIAYRDLPELAEDEDSWTDTYLLDQISPAQRQELCQILLDELRRVRAVDVDCLTEEGFDRLKRLTRSHLNDTWSVGEDDRVVEAGVAIPRPARAGGRRGVLAVSGRGAFGKYLRRDAAGLPSASGLKSEDSQAVIEDLFAVLTQAGILTRYDDAPDGAEYRINAGALRWLPGDGLTGAVDPIRKTFSGEETARVNPFFRELYRDLAQRYAGLVAREHTAQVPQERRLEREGEFRRGELPLLYCSPTMELGVDISDLNAVALRNVPPTPANYAQRSGRAGRSGQQALVLTYCSTGNAHDGYWFRRSREMVAGSVIAPRLDLTNQDLIRSHVHAIWLAETNQSMRSSITDLLEAEGDTPTLRVHPDLWHAVTQPDVASRAQQRADRVLAGLRQTWALDGGDPTWWSDTWIHDQLKNATKAFDDSFERWRNLYRTALHEVNEQHKLAISTSATKLARRIAERRRADARNQLTLLRNDDQEAGATDFYSYRYLASEGFLPGYSFPRLPLAAYIPARRGGKVDGDYLQRPRFVAISEFGPNSLIYHEGARYEVTRIQLPRDPDSTSSGGAVTESAKRCEGCGYDHPVRAGLDICENCGDRLGTTQSGLLRLQTVFTRRRERISSDEEERRKSGYELEISYRFADRGHAPDRVRAQAVADGDVVLELVQAEAADIRIANVGRRRRKNPDERGYHLDLREGLWLSDKQANDTTVDTDDLPDIEDVKDRARVVPYVQDRRNVLMVRAGRTVPAEVAVTLRAALERAIEAEFQLEDSELDSRELPDAQERGRFLLTEAAEGGAGVLTRLVKDPDAMARVARRALTIIHYDPDTGADLHTPPGGSVRCERGCYDCLLSYANQYDHTSINRHSVVELLTSLLGARVEPGAGGRDRSVQSEWLSRLGDSSLEAKFVAWLDDTGRKLPDDAQRTLPELKARPDFIYDLPGNPVAIFLDGPHHDTELQQQRDHDAERRLVDASWFVVRFKYDDDWSAVADRHEWLFGHGRSTTAR</sequence>
<keyword evidence="5" id="KW-0347">Helicase</keyword>
<dbReference type="SMART" id="SM00490">
    <property type="entry name" value="HELICc"/>
    <property type="match status" value="1"/>
</dbReference>
<dbReference type="Gene3D" id="3.40.50.300">
    <property type="entry name" value="P-loop containing nucleotide triphosphate hydrolases"/>
    <property type="match status" value="2"/>
</dbReference>
<dbReference type="InterPro" id="IPR011545">
    <property type="entry name" value="DEAD/DEAH_box_helicase_dom"/>
</dbReference>
<dbReference type="EMBL" id="CP049257">
    <property type="protein sequence ID" value="QIG44487.1"/>
    <property type="molecule type" value="Genomic_DNA"/>
</dbReference>
<keyword evidence="6" id="KW-1185">Reference proteome</keyword>
<evidence type="ECO:0000259" key="3">
    <source>
        <dbReference type="PROSITE" id="PS51192"/>
    </source>
</evidence>
<dbReference type="Pfam" id="PF00270">
    <property type="entry name" value="DEAD"/>
    <property type="match status" value="1"/>
</dbReference>
<dbReference type="KEGG" id="nano:G5V58_18380"/>
<dbReference type="Pfam" id="PF00271">
    <property type="entry name" value="Helicase_C"/>
    <property type="match status" value="1"/>
</dbReference>
<dbReference type="SMART" id="SM00487">
    <property type="entry name" value="DEXDc"/>
    <property type="match status" value="1"/>
</dbReference>
<dbReference type="PANTHER" id="PTHR47962:SF5">
    <property type="entry name" value="ATP-DEPENDENT HELICASE LHR-RELATED"/>
    <property type="match status" value="1"/>
</dbReference>
<proteinExistence type="predicted"/>
<evidence type="ECO:0000256" key="2">
    <source>
        <dbReference type="ARBA" id="ARBA00022840"/>
    </source>
</evidence>
<dbReference type="PROSITE" id="PS51194">
    <property type="entry name" value="HELICASE_CTER"/>
    <property type="match status" value="1"/>
</dbReference>
<keyword evidence="2" id="KW-0067">ATP-binding</keyword>
<dbReference type="GO" id="GO:0004386">
    <property type="term" value="F:helicase activity"/>
    <property type="evidence" value="ECO:0007669"/>
    <property type="project" value="UniProtKB-KW"/>
</dbReference>
<name>A0A6G6WH52_9ACTN</name>
<dbReference type="GO" id="GO:0016887">
    <property type="term" value="F:ATP hydrolysis activity"/>
    <property type="evidence" value="ECO:0007669"/>
    <property type="project" value="TreeGrafter"/>
</dbReference>
<dbReference type="InterPro" id="IPR027417">
    <property type="entry name" value="P-loop_NTPase"/>
</dbReference>
<evidence type="ECO:0000256" key="1">
    <source>
        <dbReference type="ARBA" id="ARBA00022741"/>
    </source>
</evidence>
<protein>
    <submittedName>
        <fullName evidence="5">DEAD/DEAH box helicase</fullName>
    </submittedName>
</protein>
<reference evidence="5 6" key="1">
    <citation type="submission" date="2020-02" db="EMBL/GenBank/DDBJ databases">
        <title>Full genome sequence of Nocardioides sp. R-3366.</title>
        <authorList>
            <person name="Im W.-T."/>
        </authorList>
    </citation>
    <scope>NUCLEOTIDE SEQUENCE [LARGE SCALE GENOMIC DNA]</scope>
    <source>
        <strain evidence="5 6">R-3366</strain>
    </source>
</reference>
<dbReference type="InterPro" id="IPR014001">
    <property type="entry name" value="Helicase_ATP-bd"/>
</dbReference>
<dbReference type="GO" id="GO:0005524">
    <property type="term" value="F:ATP binding"/>
    <property type="evidence" value="ECO:0007669"/>
    <property type="project" value="UniProtKB-KW"/>
</dbReference>
<feature type="domain" description="Helicase ATP-binding" evidence="3">
    <location>
        <begin position="101"/>
        <end position="293"/>
    </location>
</feature>
<gene>
    <name evidence="5" type="ORF">G5V58_18380</name>
</gene>
<evidence type="ECO:0000313" key="6">
    <source>
        <dbReference type="Proteomes" id="UP000502996"/>
    </source>
</evidence>
<keyword evidence="5" id="KW-0378">Hydrolase</keyword>
<evidence type="ECO:0000259" key="4">
    <source>
        <dbReference type="PROSITE" id="PS51194"/>
    </source>
</evidence>
<dbReference type="InterPro" id="IPR018973">
    <property type="entry name" value="MZB"/>
</dbReference>
<dbReference type="CDD" id="cd17923">
    <property type="entry name" value="DEXHc_Hrq1-like"/>
    <property type="match status" value="1"/>
</dbReference>